<dbReference type="PANTHER" id="PTHR44591:SF3">
    <property type="entry name" value="RESPONSE REGULATORY DOMAIN-CONTAINING PROTEIN"/>
    <property type="match status" value="1"/>
</dbReference>
<dbReference type="PANTHER" id="PTHR44591">
    <property type="entry name" value="STRESS RESPONSE REGULATOR PROTEIN 1"/>
    <property type="match status" value="1"/>
</dbReference>
<feature type="modified residue" description="4-aspartylphosphate" evidence="2">
    <location>
        <position position="52"/>
    </location>
</feature>
<accession>A0A1F5K697</accession>
<keyword evidence="1 2" id="KW-0597">Phosphoprotein</keyword>
<organism evidence="4 5">
    <name type="scientific">Candidatus Daviesbacteria bacterium RIFCSPHIGHO2_12_FULL_43_11</name>
    <dbReference type="NCBI Taxonomy" id="1797780"/>
    <lineage>
        <taxon>Bacteria</taxon>
        <taxon>Candidatus Daviesiibacteriota</taxon>
    </lineage>
</organism>
<feature type="domain" description="Response regulatory" evidence="3">
    <location>
        <begin position="3"/>
        <end position="119"/>
    </location>
</feature>
<name>A0A1F5K697_9BACT</name>
<dbReference type="Pfam" id="PF00072">
    <property type="entry name" value="Response_reg"/>
    <property type="match status" value="1"/>
</dbReference>
<evidence type="ECO:0000256" key="2">
    <source>
        <dbReference type="PROSITE-ProRule" id="PRU00169"/>
    </source>
</evidence>
<proteinExistence type="predicted"/>
<dbReference type="SMART" id="SM00448">
    <property type="entry name" value="REC"/>
    <property type="match status" value="1"/>
</dbReference>
<evidence type="ECO:0000313" key="5">
    <source>
        <dbReference type="Proteomes" id="UP000176405"/>
    </source>
</evidence>
<dbReference type="PROSITE" id="PS50110">
    <property type="entry name" value="RESPONSE_REGULATORY"/>
    <property type="match status" value="1"/>
</dbReference>
<dbReference type="InterPro" id="IPR050595">
    <property type="entry name" value="Bact_response_regulator"/>
</dbReference>
<dbReference type="Proteomes" id="UP000176405">
    <property type="component" value="Unassembled WGS sequence"/>
</dbReference>
<dbReference type="GO" id="GO:0000160">
    <property type="term" value="P:phosphorelay signal transduction system"/>
    <property type="evidence" value="ECO:0007669"/>
    <property type="project" value="InterPro"/>
</dbReference>
<evidence type="ECO:0000259" key="3">
    <source>
        <dbReference type="PROSITE" id="PS50110"/>
    </source>
</evidence>
<reference evidence="4 5" key="1">
    <citation type="journal article" date="2016" name="Nat. Commun.">
        <title>Thousands of microbial genomes shed light on interconnected biogeochemical processes in an aquifer system.</title>
        <authorList>
            <person name="Anantharaman K."/>
            <person name="Brown C.T."/>
            <person name="Hug L.A."/>
            <person name="Sharon I."/>
            <person name="Castelle C.J."/>
            <person name="Probst A.J."/>
            <person name="Thomas B.C."/>
            <person name="Singh A."/>
            <person name="Wilkins M.J."/>
            <person name="Karaoz U."/>
            <person name="Brodie E.L."/>
            <person name="Williams K.H."/>
            <person name="Hubbard S.S."/>
            <person name="Banfield J.F."/>
        </authorList>
    </citation>
    <scope>NUCLEOTIDE SEQUENCE [LARGE SCALE GENOMIC DNA]</scope>
</reference>
<sequence length="136" mass="14931">MAKVLLIEDEKAMSDLIAVKFRVEGFDVDQAFSLGEAKAKLTTGPYQAVLTDYLLPDGNLPDFLAQMRQNPQTKDLPVMVMTNYVEDINAEQMRSLGVVEVLVKYQVVPAQMVEKIRMLINATSNTGGANGQPTPA</sequence>
<dbReference type="InterPro" id="IPR011006">
    <property type="entry name" value="CheY-like_superfamily"/>
</dbReference>
<protein>
    <recommendedName>
        <fullName evidence="3">Response regulatory domain-containing protein</fullName>
    </recommendedName>
</protein>
<evidence type="ECO:0000256" key="1">
    <source>
        <dbReference type="ARBA" id="ARBA00022553"/>
    </source>
</evidence>
<evidence type="ECO:0000313" key="4">
    <source>
        <dbReference type="EMBL" id="OGE36260.1"/>
    </source>
</evidence>
<dbReference type="InterPro" id="IPR001789">
    <property type="entry name" value="Sig_transdc_resp-reg_receiver"/>
</dbReference>
<gene>
    <name evidence="4" type="ORF">A3E45_04175</name>
</gene>
<dbReference type="CDD" id="cd00156">
    <property type="entry name" value="REC"/>
    <property type="match status" value="1"/>
</dbReference>
<dbReference type="Gene3D" id="3.40.50.2300">
    <property type="match status" value="1"/>
</dbReference>
<dbReference type="STRING" id="1797780.A3E45_04175"/>
<comment type="caution">
    <text evidence="4">The sequence shown here is derived from an EMBL/GenBank/DDBJ whole genome shotgun (WGS) entry which is preliminary data.</text>
</comment>
<dbReference type="AlphaFoldDB" id="A0A1F5K697"/>
<dbReference type="EMBL" id="MFDH01000014">
    <property type="protein sequence ID" value="OGE36260.1"/>
    <property type="molecule type" value="Genomic_DNA"/>
</dbReference>
<dbReference type="SUPFAM" id="SSF52172">
    <property type="entry name" value="CheY-like"/>
    <property type="match status" value="1"/>
</dbReference>